<reference evidence="2 4" key="1">
    <citation type="journal article" date="2019" name="Nat. Med.">
        <title>A library of human gut bacterial isolates paired with longitudinal multiomics data enables mechanistic microbiome research.</title>
        <authorList>
            <person name="Poyet M."/>
            <person name="Groussin M."/>
            <person name="Gibbons S.M."/>
            <person name="Avila-Pacheco J."/>
            <person name="Jiang X."/>
            <person name="Kearney S.M."/>
            <person name="Perrotta A.R."/>
            <person name="Berdy B."/>
            <person name="Zhao S."/>
            <person name="Lieberman T.D."/>
            <person name="Swanson P.K."/>
            <person name="Smith M."/>
            <person name="Roesemann S."/>
            <person name="Alexander J.E."/>
            <person name="Rich S.A."/>
            <person name="Livny J."/>
            <person name="Vlamakis H."/>
            <person name="Clish C."/>
            <person name="Bullock K."/>
            <person name="Deik A."/>
            <person name="Scott J."/>
            <person name="Pierce K.A."/>
            <person name="Xavier R.J."/>
            <person name="Alm E.J."/>
        </authorList>
    </citation>
    <scope>NUCLEOTIDE SEQUENCE [LARGE SCALE GENOMIC DNA]</scope>
    <source>
        <strain evidence="2 4">BIOML-A1</strain>
    </source>
</reference>
<dbReference type="Proteomes" id="UP000468327">
    <property type="component" value="Unassembled WGS sequence"/>
</dbReference>
<evidence type="ECO:0000313" key="5">
    <source>
        <dbReference type="Proteomes" id="UP000468327"/>
    </source>
</evidence>
<dbReference type="EMBL" id="WPOC01000003">
    <property type="protein sequence ID" value="MVN14359.1"/>
    <property type="molecule type" value="Genomic_DNA"/>
</dbReference>
<accession>A0A6N8IEL5</accession>
<dbReference type="RefSeq" id="WP_123649890.1">
    <property type="nucleotide sequence ID" value="NZ_CP168029.1"/>
</dbReference>
<evidence type="ECO:0000313" key="3">
    <source>
        <dbReference type="EMBL" id="MVN14359.1"/>
    </source>
</evidence>
<reference evidence="3 5" key="2">
    <citation type="submission" date="2019-11" db="EMBL/GenBank/DDBJ databases">
        <title>Whole genome shotgun sequencing (WGS) data from Adlercreutzia equolifaciens ResAG-91, Eggerthella lenta MRI-F36, MRI-F37, MRI-F40, ResAG-49, ResAG-88, ResAG-121, ResAG-145, and Gordonibacter sp. ResAG-5, ResAG-26, ResAG-43, ResAG-50, ResAG-59.</title>
        <authorList>
            <person name="Stoll D.A."/>
            <person name="Danylec N."/>
            <person name="Franz C.M.A.P."/>
            <person name="Huch M."/>
        </authorList>
    </citation>
    <scope>NUCLEOTIDE SEQUENCE [LARGE SCALE GENOMIC DNA]</scope>
    <source>
        <strain evidence="3 5">ResAG-59</strain>
    </source>
</reference>
<evidence type="ECO:0000313" key="4">
    <source>
        <dbReference type="Proteomes" id="UP000462865"/>
    </source>
</evidence>
<comment type="caution">
    <text evidence="3">The sequence shown here is derived from an EMBL/GenBank/DDBJ whole genome shotgun (WGS) entry which is preliminary data.</text>
</comment>
<dbReference type="AlphaFoldDB" id="A0A6N8IEL5"/>
<keyword evidence="5" id="KW-1185">Reference proteome</keyword>
<organism evidence="3 5">
    <name type="scientific">Gordonibacter urolithinfaciens</name>
    <dbReference type="NCBI Taxonomy" id="1335613"/>
    <lineage>
        <taxon>Bacteria</taxon>
        <taxon>Bacillati</taxon>
        <taxon>Actinomycetota</taxon>
        <taxon>Coriobacteriia</taxon>
        <taxon>Eggerthellales</taxon>
        <taxon>Eggerthellaceae</taxon>
        <taxon>Gordonibacter</taxon>
    </lineage>
</organism>
<name>A0A6N8IEL5_9ACTN</name>
<dbReference type="Proteomes" id="UP000462865">
    <property type="component" value="Unassembled WGS sequence"/>
</dbReference>
<gene>
    <name evidence="2" type="ORF">GKG38_05755</name>
    <name evidence="3" type="ORF">GO738_03155</name>
</gene>
<evidence type="ECO:0000313" key="2">
    <source>
        <dbReference type="EMBL" id="MSA94571.1"/>
    </source>
</evidence>
<dbReference type="EMBL" id="WKZA01000018">
    <property type="protein sequence ID" value="MSA94571.1"/>
    <property type="molecule type" value="Genomic_DNA"/>
</dbReference>
<feature type="region of interest" description="Disordered" evidence="1">
    <location>
        <begin position="1"/>
        <end position="45"/>
    </location>
</feature>
<protein>
    <submittedName>
        <fullName evidence="3">Uncharacterized protein</fullName>
    </submittedName>
</protein>
<evidence type="ECO:0000256" key="1">
    <source>
        <dbReference type="SAM" id="MobiDB-lite"/>
    </source>
</evidence>
<sequence length="172" mass="18679">MNERNGRGNLPAWEDPSGRYGADERCASAHPAPDAGCGRAGRGSPDERSATVGKLFFCEVMGHLECLVGLPPEAYLDLMAEGFGPEEVGLTVRRAGDGGFFKGDPPVRMWGELLVAKVDGAEKYQVRISGAEVKRLQAAGYRDLDEVRVGFEKLPHTSPSRELCPDDFDVNR</sequence>
<proteinExistence type="predicted"/>